<feature type="transmembrane region" description="Helical" evidence="7">
    <location>
        <begin position="284"/>
        <end position="303"/>
    </location>
</feature>
<proteinExistence type="predicted"/>
<sequence length="419" mass="45842">MPKYKKYITLLLLGFSGGAIFVFPYLKYIFYDDVLTSLGIGNADSGLLLTAYSLGCVALYIPGGILADKLSPRISVVASLFAATALTLIFAFFFNFASALVVWFLMAFASGFVFWSAVLKAVRIISEEQDQGLMYGIYYSANGAATAIINYLCLKVFGYSGGGSHGLFMAVLLMACFTGVSAIALMFFLKGFEKSETKEEDKFKFADLSLVVKNPSVWMVSIIFFCIYAVYTCSSYYTPYLTWLGMSADNSAELSILRINMAMMIASPIGGYLADKVFKSTLKWIMYGSILLAVSIVATVMVGGDNLQLTSIISIIPGWLVMSMYGIMFSSFKEINVPVKVSGTAIGFASIISYSPDLFMNTVYGTVLDKYQGADTMTAYKIIFLSLACLAVLSVILSLWVLSRNAVKKNRISERLVNN</sequence>
<dbReference type="InterPro" id="IPR050171">
    <property type="entry name" value="MFS_Transporters"/>
</dbReference>
<evidence type="ECO:0000256" key="2">
    <source>
        <dbReference type="ARBA" id="ARBA00022448"/>
    </source>
</evidence>
<keyword evidence="4 7" id="KW-0812">Transmembrane</keyword>
<keyword evidence="10" id="KW-1185">Reference proteome</keyword>
<protein>
    <submittedName>
        <fullName evidence="9">MFS transporter</fullName>
    </submittedName>
</protein>
<dbReference type="InterPro" id="IPR011701">
    <property type="entry name" value="MFS"/>
</dbReference>
<dbReference type="SUPFAM" id="SSF103473">
    <property type="entry name" value="MFS general substrate transporter"/>
    <property type="match status" value="1"/>
</dbReference>
<feature type="transmembrane region" description="Helical" evidence="7">
    <location>
        <begin position="341"/>
        <end position="359"/>
    </location>
</feature>
<dbReference type="RefSeq" id="WP_105594644.1">
    <property type="nucleotide sequence ID" value="NZ_PDET01000018.1"/>
</dbReference>
<evidence type="ECO:0000256" key="1">
    <source>
        <dbReference type="ARBA" id="ARBA00004651"/>
    </source>
</evidence>
<evidence type="ECO:0000256" key="5">
    <source>
        <dbReference type="ARBA" id="ARBA00022989"/>
    </source>
</evidence>
<gene>
    <name evidence="9" type="ORF">CQW29_20780</name>
</gene>
<feature type="transmembrane region" description="Helical" evidence="7">
    <location>
        <begin position="309"/>
        <end position="329"/>
    </location>
</feature>
<feature type="transmembrane region" description="Helical" evidence="7">
    <location>
        <begin position="100"/>
        <end position="121"/>
    </location>
</feature>
<feature type="transmembrane region" description="Helical" evidence="7">
    <location>
        <begin position="74"/>
        <end position="94"/>
    </location>
</feature>
<dbReference type="GO" id="GO:0022857">
    <property type="term" value="F:transmembrane transporter activity"/>
    <property type="evidence" value="ECO:0007669"/>
    <property type="project" value="InterPro"/>
</dbReference>
<evidence type="ECO:0000256" key="7">
    <source>
        <dbReference type="SAM" id="Phobius"/>
    </source>
</evidence>
<name>A0A2S9I6N3_9GAMM</name>
<dbReference type="InterPro" id="IPR036259">
    <property type="entry name" value="MFS_trans_sf"/>
</dbReference>
<feature type="transmembrane region" description="Helical" evidence="7">
    <location>
        <begin position="379"/>
        <end position="402"/>
    </location>
</feature>
<dbReference type="PROSITE" id="PS50850">
    <property type="entry name" value="MFS"/>
    <property type="match status" value="1"/>
</dbReference>
<dbReference type="Gene3D" id="1.20.1250.20">
    <property type="entry name" value="MFS general substrate transporter like domains"/>
    <property type="match status" value="2"/>
</dbReference>
<reference evidence="9 10" key="1">
    <citation type="submission" date="2017-10" db="EMBL/GenBank/DDBJ databases">
        <title>Draft genome of two endophytic bacteria isolated from 'guarana' Paullinia cupana (Mart.) Ducke.</title>
        <authorList>
            <person name="Siqueira K.A."/>
            <person name="Liotti R.G."/>
            <person name="Mendes T.A."/>
            <person name="Soares M.A."/>
        </authorList>
    </citation>
    <scope>NUCLEOTIDE SEQUENCE [LARGE SCALE GENOMIC DNA]</scope>
    <source>
        <strain evidence="9 10">342</strain>
    </source>
</reference>
<evidence type="ECO:0000313" key="9">
    <source>
        <dbReference type="EMBL" id="PRD13463.1"/>
    </source>
</evidence>
<dbReference type="PANTHER" id="PTHR23517">
    <property type="entry name" value="RESISTANCE PROTEIN MDTM, PUTATIVE-RELATED-RELATED"/>
    <property type="match status" value="1"/>
</dbReference>
<dbReference type="InterPro" id="IPR020846">
    <property type="entry name" value="MFS_dom"/>
</dbReference>
<evidence type="ECO:0000256" key="6">
    <source>
        <dbReference type="ARBA" id="ARBA00023136"/>
    </source>
</evidence>
<comment type="subcellular location">
    <subcellularLocation>
        <location evidence="1">Cell membrane</location>
        <topology evidence="1">Multi-pass membrane protein</topology>
    </subcellularLocation>
</comment>
<comment type="caution">
    <text evidence="9">The sequence shown here is derived from an EMBL/GenBank/DDBJ whole genome shotgun (WGS) entry which is preliminary data.</text>
</comment>
<evidence type="ECO:0000259" key="8">
    <source>
        <dbReference type="PROSITE" id="PS50850"/>
    </source>
</evidence>
<feature type="transmembrane region" description="Helical" evidence="7">
    <location>
        <begin position="166"/>
        <end position="189"/>
    </location>
</feature>
<evidence type="ECO:0000313" key="10">
    <source>
        <dbReference type="Proteomes" id="UP000239181"/>
    </source>
</evidence>
<dbReference type="OrthoDB" id="9773404at2"/>
<dbReference type="Pfam" id="PF07690">
    <property type="entry name" value="MFS_1"/>
    <property type="match status" value="1"/>
</dbReference>
<evidence type="ECO:0000256" key="4">
    <source>
        <dbReference type="ARBA" id="ARBA00022692"/>
    </source>
</evidence>
<feature type="transmembrane region" description="Helical" evidence="7">
    <location>
        <begin position="7"/>
        <end position="26"/>
    </location>
</feature>
<dbReference type="Proteomes" id="UP000239181">
    <property type="component" value="Unassembled WGS sequence"/>
</dbReference>
<feature type="transmembrane region" description="Helical" evidence="7">
    <location>
        <begin position="210"/>
        <end position="231"/>
    </location>
</feature>
<keyword evidence="5 7" id="KW-1133">Transmembrane helix</keyword>
<keyword evidence="2" id="KW-0813">Transport</keyword>
<keyword evidence="6 7" id="KW-0472">Membrane</keyword>
<feature type="transmembrane region" description="Helical" evidence="7">
    <location>
        <begin position="251"/>
        <end position="272"/>
    </location>
</feature>
<dbReference type="AlphaFoldDB" id="A0A2S9I6N3"/>
<feature type="transmembrane region" description="Helical" evidence="7">
    <location>
        <begin position="46"/>
        <end position="67"/>
    </location>
</feature>
<dbReference type="PANTHER" id="PTHR23517:SF3">
    <property type="entry name" value="INTEGRAL MEMBRANE TRANSPORT PROTEIN"/>
    <property type="match status" value="1"/>
</dbReference>
<dbReference type="CDD" id="cd06174">
    <property type="entry name" value="MFS"/>
    <property type="match status" value="1"/>
</dbReference>
<organism evidence="9 10">
    <name type="scientific">Pantoea coffeiphila</name>
    <dbReference type="NCBI Taxonomy" id="1465635"/>
    <lineage>
        <taxon>Bacteria</taxon>
        <taxon>Pseudomonadati</taxon>
        <taxon>Pseudomonadota</taxon>
        <taxon>Gammaproteobacteria</taxon>
        <taxon>Enterobacterales</taxon>
        <taxon>Erwiniaceae</taxon>
        <taxon>Pantoea</taxon>
    </lineage>
</organism>
<evidence type="ECO:0000256" key="3">
    <source>
        <dbReference type="ARBA" id="ARBA00022475"/>
    </source>
</evidence>
<feature type="domain" description="Major facilitator superfamily (MFS) profile" evidence="8">
    <location>
        <begin position="2"/>
        <end position="406"/>
    </location>
</feature>
<dbReference type="GO" id="GO:0005886">
    <property type="term" value="C:plasma membrane"/>
    <property type="evidence" value="ECO:0007669"/>
    <property type="project" value="UniProtKB-SubCell"/>
</dbReference>
<keyword evidence="3" id="KW-1003">Cell membrane</keyword>
<feature type="transmembrane region" description="Helical" evidence="7">
    <location>
        <begin position="133"/>
        <end position="154"/>
    </location>
</feature>
<dbReference type="EMBL" id="PDET01000018">
    <property type="protein sequence ID" value="PRD13463.1"/>
    <property type="molecule type" value="Genomic_DNA"/>
</dbReference>
<accession>A0A2S9I6N3</accession>